<sequence length="82" mass="8860">MLGLDVLIEQGSRRCDSSSANVRNCRSTRLGDRYEAIKERMMDQEVEESISVTQNKASDGACSVFKGMGDGEGEKVASRVGG</sequence>
<evidence type="ECO:0000313" key="1">
    <source>
        <dbReference type="EMBL" id="KAA8573141.1"/>
    </source>
</evidence>
<comment type="caution">
    <text evidence="1">The sequence shown here is derived from an EMBL/GenBank/DDBJ whole genome shotgun (WGS) entry which is preliminary data.</text>
</comment>
<accession>A0A5M9JVA5</accession>
<dbReference type="Proteomes" id="UP000322873">
    <property type="component" value="Unassembled WGS sequence"/>
</dbReference>
<dbReference type="AlphaFoldDB" id="A0A5M9JVA5"/>
<reference evidence="1 2" key="1">
    <citation type="submission" date="2019-06" db="EMBL/GenBank/DDBJ databases">
        <title>Genome Sequence of the Brown Rot Fungal Pathogen Monilinia fructicola.</title>
        <authorList>
            <person name="De Miccolis Angelini R.M."/>
            <person name="Landi L."/>
            <person name="Abate D."/>
            <person name="Pollastro S."/>
            <person name="Romanazzi G."/>
            <person name="Faretra F."/>
        </authorList>
    </citation>
    <scope>NUCLEOTIDE SEQUENCE [LARGE SCALE GENOMIC DNA]</scope>
    <source>
        <strain evidence="1 2">Mfrc123</strain>
    </source>
</reference>
<gene>
    <name evidence="1" type="ORF">EYC84_003656</name>
</gene>
<dbReference type="EMBL" id="VICG01000004">
    <property type="protein sequence ID" value="KAA8573141.1"/>
    <property type="molecule type" value="Genomic_DNA"/>
</dbReference>
<organism evidence="1 2">
    <name type="scientific">Monilinia fructicola</name>
    <name type="common">Brown rot fungus</name>
    <name type="synonym">Ciboria fructicola</name>
    <dbReference type="NCBI Taxonomy" id="38448"/>
    <lineage>
        <taxon>Eukaryota</taxon>
        <taxon>Fungi</taxon>
        <taxon>Dikarya</taxon>
        <taxon>Ascomycota</taxon>
        <taxon>Pezizomycotina</taxon>
        <taxon>Leotiomycetes</taxon>
        <taxon>Helotiales</taxon>
        <taxon>Sclerotiniaceae</taxon>
        <taxon>Monilinia</taxon>
    </lineage>
</organism>
<keyword evidence="2" id="KW-1185">Reference proteome</keyword>
<evidence type="ECO:0000313" key="2">
    <source>
        <dbReference type="Proteomes" id="UP000322873"/>
    </source>
</evidence>
<name>A0A5M9JVA5_MONFR</name>
<proteinExistence type="predicted"/>
<protein>
    <submittedName>
        <fullName evidence="1">Uncharacterized protein</fullName>
    </submittedName>
</protein>